<evidence type="ECO:0000256" key="6">
    <source>
        <dbReference type="ARBA" id="ARBA00023006"/>
    </source>
</evidence>
<dbReference type="PANTHER" id="PTHR40012:SF1">
    <property type="entry name" value="AUTOPHAGY-RELATED PROTEIN 29"/>
    <property type="match status" value="1"/>
</dbReference>
<dbReference type="Pfam" id="PF18388">
    <property type="entry name" value="ATG29_N"/>
    <property type="match status" value="1"/>
</dbReference>
<evidence type="ECO:0000313" key="10">
    <source>
        <dbReference type="EMBL" id="KAK3941944.1"/>
    </source>
</evidence>
<dbReference type="GO" id="GO:0000407">
    <property type="term" value="C:phagophore assembly site"/>
    <property type="evidence" value="ECO:0007669"/>
    <property type="project" value="UniProtKB-SubCell"/>
</dbReference>
<dbReference type="Proteomes" id="UP001303473">
    <property type="component" value="Unassembled WGS sequence"/>
</dbReference>
<dbReference type="GO" id="GO:0000045">
    <property type="term" value="P:autophagosome assembly"/>
    <property type="evidence" value="ECO:0007669"/>
    <property type="project" value="InterPro"/>
</dbReference>
<feature type="domain" description="Atg29 N-terminal" evidence="9">
    <location>
        <begin position="8"/>
        <end position="53"/>
    </location>
</feature>
<dbReference type="PANTHER" id="PTHR40012">
    <property type="entry name" value="AUTOPHAGY-RELATED PROTEIN 29"/>
    <property type="match status" value="1"/>
</dbReference>
<keyword evidence="4" id="KW-0813">Transport</keyword>
<evidence type="ECO:0000256" key="1">
    <source>
        <dbReference type="ARBA" id="ARBA00004329"/>
    </source>
</evidence>
<feature type="compositionally biased region" description="Low complexity" evidence="8">
    <location>
        <begin position="321"/>
        <end position="333"/>
    </location>
</feature>
<dbReference type="Gene3D" id="1.10.10.2570">
    <property type="match status" value="1"/>
</dbReference>
<keyword evidence="5" id="KW-0653">Protein transport</keyword>
<evidence type="ECO:0000256" key="3">
    <source>
        <dbReference type="ARBA" id="ARBA00013784"/>
    </source>
</evidence>
<protein>
    <recommendedName>
        <fullName evidence="3">Autophagy-related protein 29</fullName>
    </recommendedName>
</protein>
<dbReference type="InterPro" id="IPR040666">
    <property type="entry name" value="Atg29_N"/>
</dbReference>
<feature type="compositionally biased region" description="Polar residues" evidence="8">
    <location>
        <begin position="161"/>
        <end position="176"/>
    </location>
</feature>
<feature type="compositionally biased region" description="Low complexity" evidence="8">
    <location>
        <begin position="224"/>
        <end position="240"/>
    </location>
</feature>
<sequence>MERREPQYHVYVRLPFNRGDFVDPPPVNWDERKSEALWSILSGVSQTEIDCKAARFDVTVEFLLQLVSYLTERHTSQLRAQMRKAAATRGSNAPSPVPGAEASVHPTAEAMRRTGSGGGGRAPSALSIRKESPLPMPRNDARPSSPSTPIKTTAPIRPPVSRNSSANTTVLNQNAPTAFAAAKAGRIGDPRRRRISSVPITTTPPPINTNMAREDDPPSPGPADSPSSASSSSSESPIESRIIRRPPRFQAPDGAGGLGDGDDEEAEPAFLPFKPAPAQKPSKVSTSGSSGQQDLGATLRGDPRDFVGRRLPKGQQDRDLTQQSQTSDSSASSVAMARKRSASDRRPPGPLSPRRTAELAGRSPSGGKQRGLSREGSDGTPSMGSSFSDLDDASVTQSALEEALASRMQDGTIGSRMSTLGQAFRSRYLPKSNRP</sequence>
<evidence type="ECO:0000256" key="7">
    <source>
        <dbReference type="ARBA" id="ARBA00060351"/>
    </source>
</evidence>
<evidence type="ECO:0000256" key="5">
    <source>
        <dbReference type="ARBA" id="ARBA00022927"/>
    </source>
</evidence>
<keyword evidence="6" id="KW-0072">Autophagy</keyword>
<feature type="compositionally biased region" description="Polar residues" evidence="8">
    <location>
        <begin position="142"/>
        <end position="151"/>
    </location>
</feature>
<keyword evidence="11" id="KW-1185">Reference proteome</keyword>
<evidence type="ECO:0000256" key="8">
    <source>
        <dbReference type="SAM" id="MobiDB-lite"/>
    </source>
</evidence>
<name>A0AAN6S664_9PEZI</name>
<feature type="compositionally biased region" description="Polar residues" evidence="8">
    <location>
        <begin position="282"/>
        <end position="295"/>
    </location>
</feature>
<evidence type="ECO:0000259" key="9">
    <source>
        <dbReference type="Pfam" id="PF18388"/>
    </source>
</evidence>
<dbReference type="InterPro" id="IPR039113">
    <property type="entry name" value="ATG29"/>
</dbReference>
<accession>A0AAN6S664</accession>
<dbReference type="FunFam" id="1.10.10.2570:FF:000001">
    <property type="entry name" value="Autophagy-related protein 29"/>
    <property type="match status" value="1"/>
</dbReference>
<reference evidence="11" key="1">
    <citation type="journal article" date="2023" name="Mol. Phylogenet. Evol.">
        <title>Genome-scale phylogeny and comparative genomics of the fungal order Sordariales.</title>
        <authorList>
            <person name="Hensen N."/>
            <person name="Bonometti L."/>
            <person name="Westerberg I."/>
            <person name="Brannstrom I.O."/>
            <person name="Guillou S."/>
            <person name="Cros-Aarteil S."/>
            <person name="Calhoun S."/>
            <person name="Haridas S."/>
            <person name="Kuo A."/>
            <person name="Mondo S."/>
            <person name="Pangilinan J."/>
            <person name="Riley R."/>
            <person name="LaButti K."/>
            <person name="Andreopoulos B."/>
            <person name="Lipzen A."/>
            <person name="Chen C."/>
            <person name="Yan M."/>
            <person name="Daum C."/>
            <person name="Ng V."/>
            <person name="Clum A."/>
            <person name="Steindorff A."/>
            <person name="Ohm R.A."/>
            <person name="Martin F."/>
            <person name="Silar P."/>
            <person name="Natvig D.O."/>
            <person name="Lalanne C."/>
            <person name="Gautier V."/>
            <person name="Ament-Velasquez S.L."/>
            <person name="Kruys A."/>
            <person name="Hutchinson M.I."/>
            <person name="Powell A.J."/>
            <person name="Barry K."/>
            <person name="Miller A.N."/>
            <person name="Grigoriev I.V."/>
            <person name="Debuchy R."/>
            <person name="Gladieux P."/>
            <person name="Hiltunen Thoren M."/>
            <person name="Johannesson H."/>
        </authorList>
    </citation>
    <scope>NUCLEOTIDE SEQUENCE [LARGE SCALE GENOMIC DNA]</scope>
    <source>
        <strain evidence="11">CBS 340.73</strain>
    </source>
</reference>
<evidence type="ECO:0000313" key="11">
    <source>
        <dbReference type="Proteomes" id="UP001303473"/>
    </source>
</evidence>
<proteinExistence type="inferred from homology"/>
<gene>
    <name evidence="10" type="ORF">QBC46DRAFT_362981</name>
</gene>
<organism evidence="10 11">
    <name type="scientific">Diplogelasinospora grovesii</name>
    <dbReference type="NCBI Taxonomy" id="303347"/>
    <lineage>
        <taxon>Eukaryota</taxon>
        <taxon>Fungi</taxon>
        <taxon>Dikarya</taxon>
        <taxon>Ascomycota</taxon>
        <taxon>Pezizomycotina</taxon>
        <taxon>Sordariomycetes</taxon>
        <taxon>Sordariomycetidae</taxon>
        <taxon>Sordariales</taxon>
        <taxon>Diplogelasinosporaceae</taxon>
        <taxon>Diplogelasinospora</taxon>
    </lineage>
</organism>
<comment type="caution">
    <text evidence="10">The sequence shown here is derived from an EMBL/GenBank/DDBJ whole genome shotgun (WGS) entry which is preliminary data.</text>
</comment>
<evidence type="ECO:0000256" key="4">
    <source>
        <dbReference type="ARBA" id="ARBA00022448"/>
    </source>
</evidence>
<dbReference type="AlphaFoldDB" id="A0AAN6S664"/>
<comment type="function">
    <text evidence="7">Plays a role in autophagy. Functions at the preautophagosomal structure (PAS) in order to form normal autophagosomes under starvation conditions. Also plays a role in mitophagy and regulation of filamentous growth.</text>
</comment>
<dbReference type="InterPro" id="IPR039362">
    <property type="entry name" value="ATG29_sf"/>
</dbReference>
<comment type="subcellular location">
    <subcellularLocation>
        <location evidence="1">Preautophagosomal structure</location>
    </subcellularLocation>
</comment>
<comment type="similarity">
    <text evidence="2">Belongs to the ATG29 family.</text>
</comment>
<feature type="region of interest" description="Disordered" evidence="8">
    <location>
        <begin position="81"/>
        <end position="435"/>
    </location>
</feature>
<feature type="compositionally biased region" description="Polar residues" evidence="8">
    <location>
        <begin position="379"/>
        <end position="399"/>
    </location>
</feature>
<dbReference type="GO" id="GO:0015031">
    <property type="term" value="P:protein transport"/>
    <property type="evidence" value="ECO:0007669"/>
    <property type="project" value="UniProtKB-KW"/>
</dbReference>
<evidence type="ECO:0000256" key="2">
    <source>
        <dbReference type="ARBA" id="ARBA00010082"/>
    </source>
</evidence>
<dbReference type="EMBL" id="MU853778">
    <property type="protein sequence ID" value="KAK3941944.1"/>
    <property type="molecule type" value="Genomic_DNA"/>
</dbReference>